<evidence type="ECO:0000313" key="1">
    <source>
        <dbReference type="EMBL" id="WVZ21819.1"/>
    </source>
</evidence>
<sequence>MAIRLVYAVQDFMESAKLLLMMKLIALAYVEQVKNKLFQLSYISGDVENFATKMLLSVVEHEVSDTGLLQPGPTEHRAEAEVHCYFSCDPLVYIPCDETDHAS</sequence>
<dbReference type="Proteomes" id="UP001374535">
    <property type="component" value="Chromosome 1"/>
</dbReference>
<keyword evidence="2" id="KW-1185">Reference proteome</keyword>
<evidence type="ECO:0000313" key="2">
    <source>
        <dbReference type="Proteomes" id="UP001374535"/>
    </source>
</evidence>
<accession>A0AAQ3S776</accession>
<organism evidence="1 2">
    <name type="scientific">Vigna mungo</name>
    <name type="common">Black gram</name>
    <name type="synonym">Phaseolus mungo</name>
    <dbReference type="NCBI Taxonomy" id="3915"/>
    <lineage>
        <taxon>Eukaryota</taxon>
        <taxon>Viridiplantae</taxon>
        <taxon>Streptophyta</taxon>
        <taxon>Embryophyta</taxon>
        <taxon>Tracheophyta</taxon>
        <taxon>Spermatophyta</taxon>
        <taxon>Magnoliopsida</taxon>
        <taxon>eudicotyledons</taxon>
        <taxon>Gunneridae</taxon>
        <taxon>Pentapetalae</taxon>
        <taxon>rosids</taxon>
        <taxon>fabids</taxon>
        <taxon>Fabales</taxon>
        <taxon>Fabaceae</taxon>
        <taxon>Papilionoideae</taxon>
        <taxon>50 kb inversion clade</taxon>
        <taxon>NPAAA clade</taxon>
        <taxon>indigoferoid/millettioid clade</taxon>
        <taxon>Phaseoleae</taxon>
        <taxon>Vigna</taxon>
    </lineage>
</organism>
<gene>
    <name evidence="1" type="ORF">V8G54_000363</name>
</gene>
<reference evidence="1 2" key="1">
    <citation type="journal article" date="2023" name="Life. Sci Alliance">
        <title>Evolutionary insights into 3D genome organization and epigenetic landscape of Vigna mungo.</title>
        <authorList>
            <person name="Junaid A."/>
            <person name="Singh B."/>
            <person name="Bhatia S."/>
        </authorList>
    </citation>
    <scope>NUCLEOTIDE SEQUENCE [LARGE SCALE GENOMIC DNA]</scope>
    <source>
        <strain evidence="1">Urdbean</strain>
    </source>
</reference>
<dbReference type="EMBL" id="CP144700">
    <property type="protein sequence ID" value="WVZ21819.1"/>
    <property type="molecule type" value="Genomic_DNA"/>
</dbReference>
<dbReference type="AlphaFoldDB" id="A0AAQ3S776"/>
<proteinExistence type="predicted"/>
<protein>
    <submittedName>
        <fullName evidence="1">Uncharacterized protein</fullName>
    </submittedName>
</protein>
<name>A0AAQ3S776_VIGMU</name>